<sequence>MLMKFGDVENAENLFRMMERKDVIAYNAMMKGYVENKMYEKTLDLFEQLPFPLHNFGYTIIFNACAQLLNDRAKQIGRKLLQQMPQHFHNDNIIITSALDMLMKFGDVENAENLFRMMERKDVIAYNAM</sequence>
<name>A0A820LYS3_9BILA</name>
<proteinExistence type="predicted"/>
<feature type="non-terminal residue" evidence="1">
    <location>
        <position position="129"/>
    </location>
</feature>
<organism evidence="1 2">
    <name type="scientific">Rotaria sordida</name>
    <dbReference type="NCBI Taxonomy" id="392033"/>
    <lineage>
        <taxon>Eukaryota</taxon>
        <taxon>Metazoa</taxon>
        <taxon>Spiralia</taxon>
        <taxon>Gnathifera</taxon>
        <taxon>Rotifera</taxon>
        <taxon>Eurotatoria</taxon>
        <taxon>Bdelloidea</taxon>
        <taxon>Philodinida</taxon>
        <taxon>Philodinidae</taxon>
        <taxon>Rotaria</taxon>
    </lineage>
</organism>
<dbReference type="Pfam" id="PF01535">
    <property type="entry name" value="PPR"/>
    <property type="match status" value="3"/>
</dbReference>
<dbReference type="PANTHER" id="PTHR47926">
    <property type="entry name" value="PENTATRICOPEPTIDE REPEAT-CONTAINING PROTEIN"/>
    <property type="match status" value="1"/>
</dbReference>
<dbReference type="Proteomes" id="UP000663836">
    <property type="component" value="Unassembled WGS sequence"/>
</dbReference>
<dbReference type="Gene3D" id="1.25.40.10">
    <property type="entry name" value="Tetratricopeptide repeat domain"/>
    <property type="match status" value="2"/>
</dbReference>
<reference evidence="1" key="1">
    <citation type="submission" date="2021-02" db="EMBL/GenBank/DDBJ databases">
        <authorList>
            <person name="Nowell W R."/>
        </authorList>
    </citation>
    <scope>NUCLEOTIDE SEQUENCE</scope>
</reference>
<dbReference type="NCBIfam" id="TIGR00756">
    <property type="entry name" value="PPR"/>
    <property type="match status" value="1"/>
</dbReference>
<feature type="non-terminal residue" evidence="1">
    <location>
        <position position="1"/>
    </location>
</feature>
<dbReference type="InterPro" id="IPR002885">
    <property type="entry name" value="PPR_rpt"/>
</dbReference>
<dbReference type="EMBL" id="CAJOBD010055358">
    <property type="protein sequence ID" value="CAF4364978.1"/>
    <property type="molecule type" value="Genomic_DNA"/>
</dbReference>
<dbReference type="GO" id="GO:0009451">
    <property type="term" value="P:RNA modification"/>
    <property type="evidence" value="ECO:0007669"/>
    <property type="project" value="InterPro"/>
</dbReference>
<accession>A0A820LYS3</accession>
<dbReference type="InterPro" id="IPR046960">
    <property type="entry name" value="PPR_At4g14850-like_plant"/>
</dbReference>
<comment type="caution">
    <text evidence="1">The sequence shown here is derived from an EMBL/GenBank/DDBJ whole genome shotgun (WGS) entry which is preliminary data.</text>
</comment>
<evidence type="ECO:0000313" key="2">
    <source>
        <dbReference type="Proteomes" id="UP000663836"/>
    </source>
</evidence>
<dbReference type="PANTHER" id="PTHR47926:SF359">
    <property type="entry name" value="PENTACOTRIPEPTIDE-REPEAT REGION OF PRORP DOMAIN-CONTAINING PROTEIN"/>
    <property type="match status" value="1"/>
</dbReference>
<gene>
    <name evidence="1" type="ORF">JBS370_LOCUS42346</name>
</gene>
<protein>
    <recommendedName>
        <fullName evidence="3">Pentatricopeptide repeat-containing protein</fullName>
    </recommendedName>
</protein>
<dbReference type="AlphaFoldDB" id="A0A820LYS3"/>
<dbReference type="GO" id="GO:0003723">
    <property type="term" value="F:RNA binding"/>
    <property type="evidence" value="ECO:0007669"/>
    <property type="project" value="InterPro"/>
</dbReference>
<evidence type="ECO:0000313" key="1">
    <source>
        <dbReference type="EMBL" id="CAF4364978.1"/>
    </source>
</evidence>
<evidence type="ECO:0008006" key="3">
    <source>
        <dbReference type="Google" id="ProtNLM"/>
    </source>
</evidence>
<dbReference type="InterPro" id="IPR011990">
    <property type="entry name" value="TPR-like_helical_dom_sf"/>
</dbReference>